<dbReference type="STRING" id="1301098.PKB_5119"/>
<dbReference type="GO" id="GO:0016747">
    <property type="term" value="F:acyltransferase activity, transferring groups other than amino-acyl groups"/>
    <property type="evidence" value="ECO:0007669"/>
    <property type="project" value="InterPro"/>
</dbReference>
<keyword evidence="1" id="KW-0808">Transferase</keyword>
<keyword evidence="2" id="KW-0012">Acyltransferase</keyword>
<dbReference type="SUPFAM" id="SSF55729">
    <property type="entry name" value="Acyl-CoA N-acyltransferases (Nat)"/>
    <property type="match status" value="1"/>
</dbReference>
<dbReference type="InterPro" id="IPR050832">
    <property type="entry name" value="Bact_Acetyltransf"/>
</dbReference>
<reference evidence="4 5" key="1">
    <citation type="submission" date="2013-03" db="EMBL/GenBank/DDBJ databases">
        <authorList>
            <person name="Linke B."/>
        </authorList>
    </citation>
    <scope>NUCLEOTIDE SEQUENCE [LARGE SCALE GENOMIC DNA]</scope>
    <source>
        <strain evidence="4 5">B13</strain>
    </source>
</reference>
<dbReference type="HOGENOM" id="CLU_119383_0_0_6"/>
<reference evidence="4 5" key="2">
    <citation type="submission" date="2014-05" db="EMBL/GenBank/DDBJ databases">
        <title>Genome sequence of the 3-chlorobenzoate degrading bacterium Pseudomonas knackmussii B13 shows multiple evidence for horizontal gene transfer.</title>
        <authorList>
            <person name="Miyazaki R."/>
            <person name="Bertelli C."/>
            <person name="Falquet L."/>
            <person name="Robinson-Rechavi M."/>
            <person name="Gharib W."/>
            <person name="Roy S."/>
            <person name="Van der Meer J.R."/>
        </authorList>
    </citation>
    <scope>NUCLEOTIDE SEQUENCE [LARGE SCALE GENOMIC DNA]</scope>
    <source>
        <strain evidence="4 5">B13</strain>
    </source>
</reference>
<name>A0A024HPH8_PSEKB</name>
<dbReference type="EMBL" id="HG322950">
    <property type="protein sequence ID" value="CDF86432.1"/>
    <property type="molecule type" value="Genomic_DNA"/>
</dbReference>
<evidence type="ECO:0000256" key="1">
    <source>
        <dbReference type="ARBA" id="ARBA00022679"/>
    </source>
</evidence>
<dbReference type="PANTHER" id="PTHR43877:SF2">
    <property type="entry name" value="AMINOALKYLPHOSPHONATE N-ACETYLTRANSFERASE-RELATED"/>
    <property type="match status" value="1"/>
</dbReference>
<dbReference type="KEGG" id="pkc:PKB_5119"/>
<evidence type="ECO:0000313" key="4">
    <source>
        <dbReference type="EMBL" id="CDF86432.1"/>
    </source>
</evidence>
<dbReference type="Proteomes" id="UP000025241">
    <property type="component" value="Chromosome I"/>
</dbReference>
<dbReference type="OrthoDB" id="7001268at2"/>
<protein>
    <recommendedName>
        <fullName evidence="3">N-acetyltransferase domain-containing protein</fullName>
    </recommendedName>
</protein>
<dbReference type="AlphaFoldDB" id="A0A024HPH8"/>
<dbReference type="InterPro" id="IPR000182">
    <property type="entry name" value="GNAT_dom"/>
</dbReference>
<organism evidence="4 5">
    <name type="scientific">Pseudomonas knackmussii (strain DSM 6978 / CCUG 54928 / LMG 23759 / B13)</name>
    <dbReference type="NCBI Taxonomy" id="1301098"/>
    <lineage>
        <taxon>Bacteria</taxon>
        <taxon>Pseudomonadati</taxon>
        <taxon>Pseudomonadota</taxon>
        <taxon>Gammaproteobacteria</taxon>
        <taxon>Pseudomonadales</taxon>
        <taxon>Pseudomonadaceae</taxon>
        <taxon>Pseudomonas</taxon>
    </lineage>
</organism>
<evidence type="ECO:0000256" key="2">
    <source>
        <dbReference type="ARBA" id="ARBA00023315"/>
    </source>
</evidence>
<sequence length="159" mass="17876">MQHRPARLDDLPAVIGFVQDRDELFYAYPKARWPFDVEQLAAAFAERRASTVVLLEERPAAFANFYQCEPGRYCALGNMMVAPWARGRGVARYLIGVMEELARDDYAARVMKISCFNGNAGGLLLYSGLGYRPTAIVERQAPDDQRVALVQMEKVLEPS</sequence>
<dbReference type="PANTHER" id="PTHR43877">
    <property type="entry name" value="AMINOALKYLPHOSPHONATE N-ACETYLTRANSFERASE-RELATED-RELATED"/>
    <property type="match status" value="1"/>
</dbReference>
<dbReference type="RefSeq" id="WP_043255550.1">
    <property type="nucleotide sequence ID" value="NZ_HG322950.1"/>
</dbReference>
<dbReference type="CDD" id="cd04301">
    <property type="entry name" value="NAT_SF"/>
    <property type="match status" value="1"/>
</dbReference>
<dbReference type="InterPro" id="IPR016181">
    <property type="entry name" value="Acyl_CoA_acyltransferase"/>
</dbReference>
<dbReference type="PATRIC" id="fig|1301098.3.peg.5092"/>
<gene>
    <name evidence="4" type="ORF">PKB_5119</name>
</gene>
<feature type="domain" description="N-acetyltransferase" evidence="3">
    <location>
        <begin position="1"/>
        <end position="157"/>
    </location>
</feature>
<dbReference type="PROSITE" id="PS51186">
    <property type="entry name" value="GNAT"/>
    <property type="match status" value="1"/>
</dbReference>
<evidence type="ECO:0000313" key="5">
    <source>
        <dbReference type="Proteomes" id="UP000025241"/>
    </source>
</evidence>
<accession>A0A024HPH8</accession>
<dbReference type="Pfam" id="PF00583">
    <property type="entry name" value="Acetyltransf_1"/>
    <property type="match status" value="1"/>
</dbReference>
<proteinExistence type="predicted"/>
<dbReference type="Gene3D" id="3.40.630.30">
    <property type="match status" value="1"/>
</dbReference>
<keyword evidence="5" id="KW-1185">Reference proteome</keyword>
<dbReference type="eggNOG" id="COG0456">
    <property type="taxonomic scope" value="Bacteria"/>
</dbReference>
<evidence type="ECO:0000259" key="3">
    <source>
        <dbReference type="PROSITE" id="PS51186"/>
    </source>
</evidence>